<keyword evidence="4 5" id="KW-0119">Carbohydrate metabolism</keyword>
<dbReference type="GO" id="GO:0008448">
    <property type="term" value="F:N-acetylglucosamine-6-phosphate deacetylase activity"/>
    <property type="evidence" value="ECO:0007669"/>
    <property type="project" value="InterPro"/>
</dbReference>
<dbReference type="Gene3D" id="3.20.20.140">
    <property type="entry name" value="Metal-dependent hydrolases"/>
    <property type="match status" value="1"/>
</dbReference>
<dbReference type="SUPFAM" id="SSF51556">
    <property type="entry name" value="Metallo-dependent hydrolases"/>
    <property type="match status" value="1"/>
</dbReference>
<evidence type="ECO:0000256" key="3">
    <source>
        <dbReference type="ARBA" id="ARBA00022801"/>
    </source>
</evidence>
<dbReference type="Gene3D" id="2.30.40.10">
    <property type="entry name" value="Urease, subunit C, domain 1"/>
    <property type="match status" value="1"/>
</dbReference>
<dbReference type="InterPro" id="IPR006680">
    <property type="entry name" value="Amidohydro-rel"/>
</dbReference>
<dbReference type="InterPro" id="IPR003764">
    <property type="entry name" value="GlcNAc_6-P_deAcase"/>
</dbReference>
<feature type="binding site" evidence="7">
    <location>
        <begin position="211"/>
        <end position="212"/>
    </location>
    <ligand>
        <name>substrate</name>
    </ligand>
</feature>
<evidence type="ECO:0000256" key="2">
    <source>
        <dbReference type="ARBA" id="ARBA00022723"/>
    </source>
</evidence>
<evidence type="ECO:0000256" key="5">
    <source>
        <dbReference type="PIRNR" id="PIRNR038994"/>
    </source>
</evidence>
<dbReference type="GO" id="GO:0006046">
    <property type="term" value="P:N-acetylglucosamine catabolic process"/>
    <property type="evidence" value="ECO:0007669"/>
    <property type="project" value="TreeGrafter"/>
</dbReference>
<feature type="active site" description="Proton donor/acceptor" evidence="6">
    <location>
        <position position="265"/>
    </location>
</feature>
<feature type="binding site" evidence="7">
    <location>
        <position position="132"/>
    </location>
    <ligand>
        <name>substrate</name>
    </ligand>
</feature>
<dbReference type="PANTHER" id="PTHR11113:SF14">
    <property type="entry name" value="N-ACETYLGLUCOSAMINE-6-PHOSPHATE DEACETYLASE"/>
    <property type="match status" value="1"/>
</dbReference>
<dbReference type="EMBL" id="QJJQ01000002">
    <property type="protein sequence ID" value="PXW89368.1"/>
    <property type="molecule type" value="Genomic_DNA"/>
</dbReference>
<feature type="binding site" evidence="8">
    <location>
        <position position="208"/>
    </location>
    <ligand>
        <name>Zn(2+)</name>
        <dbReference type="ChEBI" id="CHEBI:29105"/>
    </ligand>
</feature>
<name>A0A2V3W862_9BACI</name>
<dbReference type="NCBIfam" id="TIGR00221">
    <property type="entry name" value="nagA"/>
    <property type="match status" value="1"/>
</dbReference>
<evidence type="ECO:0000313" key="10">
    <source>
        <dbReference type="EMBL" id="PXW89368.1"/>
    </source>
</evidence>
<reference evidence="10 11" key="1">
    <citation type="submission" date="2018-05" db="EMBL/GenBank/DDBJ databases">
        <title>Genomic Encyclopedia of Type Strains, Phase IV (KMG-IV): sequencing the most valuable type-strain genomes for metagenomic binning, comparative biology and taxonomic classification.</title>
        <authorList>
            <person name="Goeker M."/>
        </authorList>
    </citation>
    <scope>NUCLEOTIDE SEQUENCE [LARGE SCALE GENOMIC DNA]</scope>
    <source>
        <strain evidence="10 11">DSM 28556</strain>
    </source>
</reference>
<keyword evidence="11" id="KW-1185">Reference proteome</keyword>
<sequence length="393" mass="43024">MMFYKGKHWISEESIEIKVENGTISSIQKTEEECKHWIAPGLIDIQVNGIGGYDLNGFETTEETVLNVVKELHKVGVTQFCPTVVTGTRERMLHCIKVISKAYETYPLVKKSVIGIHVEGPYISEEDGPRGAHNKEWVRDPDIEELNDWLTISNNLICKVTLAPEKTGSIEFIKALYELGIVAAIGHCNATEDDIQKAVEAGATMSTHLGNGAHPSIKRHPNYIWSQLAEDNLWAGIIADGHHLPKSVLKVMIRTKGKKAIITSDAVSLAGMPPGNYKTNINRDVVLQENGLLHLANTPDILAGSAVPLNRGVENLVKMGICDLKNAILMASHHPAQLFGLDKDGTGSLRVNSPANFIIFSNENNNFKIVKTISNGEIVYEINKSKGGSYGAS</sequence>
<feature type="binding site" evidence="8">
    <location>
        <position position="119"/>
    </location>
    <ligand>
        <name>Zn(2+)</name>
        <dbReference type="ChEBI" id="CHEBI:29105"/>
    </ligand>
</feature>
<evidence type="ECO:0000256" key="4">
    <source>
        <dbReference type="ARBA" id="ARBA00023277"/>
    </source>
</evidence>
<evidence type="ECO:0000256" key="8">
    <source>
        <dbReference type="PIRSR" id="PIRSR038994-3"/>
    </source>
</evidence>
<dbReference type="PIRSF" id="PIRSF038994">
    <property type="entry name" value="NagA"/>
    <property type="match status" value="1"/>
</dbReference>
<comment type="cofactor">
    <cofactor evidence="8">
        <name>a divalent metal cation</name>
        <dbReference type="ChEBI" id="CHEBI:60240"/>
    </cofactor>
    <text evidence="8">Binds 1 divalent metal cation per subunit.</text>
</comment>
<feature type="binding site" evidence="7">
    <location>
        <begin position="302"/>
        <end position="304"/>
    </location>
    <ligand>
        <name>substrate</name>
    </ligand>
</feature>
<proteinExistence type="inferred from homology"/>
<keyword evidence="3 5" id="KW-0378">Hydrolase</keyword>
<evidence type="ECO:0000256" key="6">
    <source>
        <dbReference type="PIRSR" id="PIRSR038994-1"/>
    </source>
</evidence>
<dbReference type="AlphaFoldDB" id="A0A2V3W862"/>
<feature type="binding site" evidence="7">
    <location>
        <position position="243"/>
    </location>
    <ligand>
        <name>substrate</name>
    </ligand>
</feature>
<evidence type="ECO:0000259" key="9">
    <source>
        <dbReference type="Pfam" id="PF01979"/>
    </source>
</evidence>
<comment type="similarity">
    <text evidence="1 5">Belongs to the metallo-dependent hydrolases superfamily. NagA family.</text>
</comment>
<evidence type="ECO:0000313" key="11">
    <source>
        <dbReference type="Proteomes" id="UP000247978"/>
    </source>
</evidence>
<feature type="binding site" evidence="8">
    <location>
        <position position="187"/>
    </location>
    <ligand>
        <name>Zn(2+)</name>
        <dbReference type="ChEBI" id="CHEBI:29105"/>
    </ligand>
</feature>
<dbReference type="InterPro" id="IPR032466">
    <property type="entry name" value="Metal_Hydrolase"/>
</dbReference>
<evidence type="ECO:0000256" key="1">
    <source>
        <dbReference type="ARBA" id="ARBA00010716"/>
    </source>
</evidence>
<evidence type="ECO:0000256" key="7">
    <source>
        <dbReference type="PIRSR" id="PIRSR038994-2"/>
    </source>
</evidence>
<gene>
    <name evidence="10" type="ORF">DFR56_102145</name>
</gene>
<keyword evidence="2 8" id="KW-0479">Metal-binding</keyword>
<dbReference type="GO" id="GO:0046872">
    <property type="term" value="F:metal ion binding"/>
    <property type="evidence" value="ECO:0007669"/>
    <property type="project" value="UniProtKB-KW"/>
</dbReference>
<dbReference type="Proteomes" id="UP000247978">
    <property type="component" value="Unassembled WGS sequence"/>
</dbReference>
<protein>
    <submittedName>
        <fullName evidence="10">N-acetylglucosamine-6-phosphate deacetylase</fullName>
    </submittedName>
</protein>
<feature type="domain" description="Amidohydrolase-related" evidence="9">
    <location>
        <begin position="38"/>
        <end position="379"/>
    </location>
</feature>
<dbReference type="Pfam" id="PF01979">
    <property type="entry name" value="Amidohydro_1"/>
    <property type="match status" value="1"/>
</dbReference>
<dbReference type="InterPro" id="IPR011059">
    <property type="entry name" value="Metal-dep_hydrolase_composite"/>
</dbReference>
<accession>A0A2V3W862</accession>
<feature type="binding site" evidence="7">
    <location>
        <position position="219"/>
    </location>
    <ligand>
        <name>substrate</name>
    </ligand>
</feature>
<dbReference type="PANTHER" id="PTHR11113">
    <property type="entry name" value="N-ACETYLGLUCOSAMINE-6-PHOSPHATE DEACETYLASE"/>
    <property type="match status" value="1"/>
</dbReference>
<comment type="caution">
    <text evidence="10">The sequence shown here is derived from an EMBL/GenBank/DDBJ whole genome shotgun (WGS) entry which is preliminary data.</text>
</comment>
<organism evidence="10 11">
    <name type="scientific">Pseudogracilibacillus auburnensis</name>
    <dbReference type="NCBI Taxonomy" id="1494959"/>
    <lineage>
        <taxon>Bacteria</taxon>
        <taxon>Bacillati</taxon>
        <taxon>Bacillota</taxon>
        <taxon>Bacilli</taxon>
        <taxon>Bacillales</taxon>
        <taxon>Bacillaceae</taxon>
        <taxon>Pseudogracilibacillus</taxon>
    </lineage>
</organism>